<protein>
    <submittedName>
        <fullName evidence="2">Uncharacterized protein</fullName>
    </submittedName>
</protein>
<gene>
    <name evidence="2" type="ORF">AKO1_003870</name>
</gene>
<organism evidence="2 3">
    <name type="scientific">Acrasis kona</name>
    <dbReference type="NCBI Taxonomy" id="1008807"/>
    <lineage>
        <taxon>Eukaryota</taxon>
        <taxon>Discoba</taxon>
        <taxon>Heterolobosea</taxon>
        <taxon>Tetramitia</taxon>
        <taxon>Eutetramitia</taxon>
        <taxon>Acrasidae</taxon>
        <taxon>Acrasis</taxon>
    </lineage>
</organism>
<dbReference type="EMBL" id="JAOPGA020001475">
    <property type="protein sequence ID" value="KAL0488790.1"/>
    <property type="molecule type" value="Genomic_DNA"/>
</dbReference>
<reference evidence="2 3" key="1">
    <citation type="submission" date="2024-03" db="EMBL/GenBank/DDBJ databases">
        <title>The Acrasis kona genome and developmental transcriptomes reveal deep origins of eukaryotic multicellular pathways.</title>
        <authorList>
            <person name="Sheikh S."/>
            <person name="Fu C.-J."/>
            <person name="Brown M.W."/>
            <person name="Baldauf S.L."/>
        </authorList>
    </citation>
    <scope>NUCLEOTIDE SEQUENCE [LARGE SCALE GENOMIC DNA]</scope>
    <source>
        <strain evidence="2 3">ATCC MYA-3509</strain>
    </source>
</reference>
<name>A0AAW2ZJ24_9EUKA</name>
<comment type="caution">
    <text evidence="2">The sequence shown here is derived from an EMBL/GenBank/DDBJ whole genome shotgun (WGS) entry which is preliminary data.</text>
</comment>
<proteinExistence type="predicted"/>
<accession>A0AAW2ZJ24</accession>
<evidence type="ECO:0000313" key="3">
    <source>
        <dbReference type="Proteomes" id="UP001431209"/>
    </source>
</evidence>
<keyword evidence="3" id="KW-1185">Reference proteome</keyword>
<dbReference type="AlphaFoldDB" id="A0AAW2ZJ24"/>
<evidence type="ECO:0000313" key="2">
    <source>
        <dbReference type="EMBL" id="KAL0488790.1"/>
    </source>
</evidence>
<sequence>MEASNPNLIINNVSPVFDAVLGCIRSSLCLFCFLLAGVGYRVRLARVHDCGVLVWCHCFLLL</sequence>
<keyword evidence="1" id="KW-1133">Transmembrane helix</keyword>
<dbReference type="Proteomes" id="UP001431209">
    <property type="component" value="Unassembled WGS sequence"/>
</dbReference>
<keyword evidence="1" id="KW-0812">Transmembrane</keyword>
<feature type="transmembrane region" description="Helical" evidence="1">
    <location>
        <begin position="16"/>
        <end position="38"/>
    </location>
</feature>
<keyword evidence="1" id="KW-0472">Membrane</keyword>
<evidence type="ECO:0000256" key="1">
    <source>
        <dbReference type="SAM" id="Phobius"/>
    </source>
</evidence>